<keyword evidence="2" id="KW-1185">Reference proteome</keyword>
<dbReference type="EMBL" id="MN873693">
    <property type="protein sequence ID" value="QIN54636.1"/>
    <property type="molecule type" value="Genomic_DNA"/>
</dbReference>
<evidence type="ECO:0000313" key="2">
    <source>
        <dbReference type="Proteomes" id="UP001224087"/>
    </source>
</evidence>
<organism evidence="1 2">
    <name type="scientific">Cedratvirus kamchatka</name>
    <dbReference type="NCBI Taxonomy" id="2716914"/>
    <lineage>
        <taxon>Viruses</taxon>
        <taxon>Pithoviruses</taxon>
        <taxon>Orthocedratvirinae</taxon>
        <taxon>Alphacedratvirus</taxon>
        <taxon>Alphacedratvirus rossiense</taxon>
    </lineage>
</organism>
<sequence length="234" mass="27708">MFEASDLCISSGRREYKKENKVRLCYKSYLYPILHILSNSQTKDLILVSLGKQTSFIKKLLSTFPDLNIHCYYAGEHIRHERIKNFGNFDDERALYYSTKKVFLLVNGCSARPYRDILTYFKSMMDKIPRWYRLVKPKHCLVRFFLPYPGEKIDCLSFLDGDLLAMPFNTAPVCYLVPNGKTKKWDVREFDERMAHHVQVDRKKKYNLEGEETTFDQAYAGFVKRSFKRISYKP</sequence>
<accession>A0A6G8MYD3</accession>
<gene>
    <name evidence="1" type="primary">ck511</name>
</gene>
<proteinExistence type="predicted"/>
<reference evidence="1" key="1">
    <citation type="submission" date="2019-12" db="EMBL/GenBank/DDBJ databases">
        <title>The DNA Methylation Landscape of Giant Viruses.</title>
        <authorList>
            <person name="Jeudy S."/>
            <person name="Rigou S."/>
            <person name="Alempic J.-M."/>
            <person name="Claverie J.-M."/>
            <person name="Abergel C."/>
            <person name="Legendre M."/>
        </authorList>
    </citation>
    <scope>NUCLEOTIDE SEQUENCE</scope>
    <source>
        <strain evidence="1">P4</strain>
    </source>
</reference>
<dbReference type="Gene3D" id="3.40.50.150">
    <property type="entry name" value="Vaccinia Virus protein VP39"/>
    <property type="match status" value="1"/>
</dbReference>
<name>A0A6G8MYD3_9VIRU</name>
<evidence type="ECO:0000313" key="1">
    <source>
        <dbReference type="EMBL" id="QIN54636.1"/>
    </source>
</evidence>
<protein>
    <submittedName>
        <fullName evidence="1">Uncharacterized protein</fullName>
    </submittedName>
</protein>
<dbReference type="Proteomes" id="UP001224087">
    <property type="component" value="Segment"/>
</dbReference>
<dbReference type="InterPro" id="IPR029063">
    <property type="entry name" value="SAM-dependent_MTases_sf"/>
</dbReference>